<name>A0A7J0D3P8_STRMI</name>
<evidence type="ECO:0000313" key="2">
    <source>
        <dbReference type="Proteomes" id="UP000498740"/>
    </source>
</evidence>
<accession>A0A7J0D3P8</accession>
<dbReference type="Proteomes" id="UP000498740">
    <property type="component" value="Unassembled WGS sequence"/>
</dbReference>
<dbReference type="EMBL" id="BLWD01000002">
    <property type="protein sequence ID" value="GFN09353.1"/>
    <property type="molecule type" value="Genomic_DNA"/>
</dbReference>
<proteinExistence type="predicted"/>
<protein>
    <submittedName>
        <fullName evidence="1">Uncharacterized protein</fullName>
    </submittedName>
</protein>
<comment type="caution">
    <text evidence="1">The sequence shown here is derived from an EMBL/GenBank/DDBJ whole genome shotgun (WGS) entry which is preliminary data.</text>
</comment>
<organism evidence="1 2">
    <name type="scientific">Streptomyces microflavus</name>
    <name type="common">Streptomyces lipmanii</name>
    <dbReference type="NCBI Taxonomy" id="1919"/>
    <lineage>
        <taxon>Bacteria</taxon>
        <taxon>Bacillati</taxon>
        <taxon>Actinomycetota</taxon>
        <taxon>Actinomycetes</taxon>
        <taxon>Kitasatosporales</taxon>
        <taxon>Streptomycetaceae</taxon>
        <taxon>Streptomyces</taxon>
    </lineage>
</organism>
<evidence type="ECO:0000313" key="1">
    <source>
        <dbReference type="EMBL" id="GFN09353.1"/>
    </source>
</evidence>
<dbReference type="AlphaFoldDB" id="A0A7J0D3P8"/>
<gene>
    <name evidence="1" type="ORF">Smic_79090</name>
</gene>
<sequence>MVSGTFTDPAQGNLRANAVLTVPGRGCRCCTSDAVAARKIESYRQFLQRTTEDHRGRDVPFWQSLWDELRPRRASVPNPGLRKE</sequence>
<reference evidence="1 2" key="1">
    <citation type="submission" date="2020-05" db="EMBL/GenBank/DDBJ databases">
        <title>Whole genome shotgun sequence of Streptomyces microflavus NBRC 13062.</title>
        <authorList>
            <person name="Komaki H."/>
            <person name="Tamura T."/>
        </authorList>
    </citation>
    <scope>NUCLEOTIDE SEQUENCE [LARGE SCALE GENOMIC DNA]</scope>
    <source>
        <strain evidence="1 2">NBRC 13062</strain>
    </source>
</reference>